<dbReference type="InterPro" id="IPR009233">
    <property type="entry name" value="Competence_ComX_Bacillus"/>
</dbReference>
<reference evidence="10 11" key="1">
    <citation type="submission" date="2020-04" db="EMBL/GenBank/DDBJ databases">
        <title>Novel Paenibacillus strain UniB2 isolated from commercial digestive syrup.</title>
        <authorList>
            <person name="Thorat V."/>
            <person name="Kirdat K."/>
            <person name="Tiwarekar B."/>
            <person name="Yadav A."/>
        </authorList>
    </citation>
    <scope>NUCLEOTIDE SEQUENCE [LARGE SCALE GENOMIC DNA]</scope>
    <source>
        <strain evidence="10 11">UniB2</strain>
    </source>
</reference>
<evidence type="ECO:0000256" key="2">
    <source>
        <dbReference type="ARBA" id="ARBA00022525"/>
    </source>
</evidence>
<accession>A0A6H2GSU8</accession>
<dbReference type="KEGG" id="palr:HGI30_01685"/>
<name>A0A6H2GSU8_9BACL</name>
<keyword evidence="11" id="KW-1185">Reference proteome</keyword>
<dbReference type="GO" id="GO:0005576">
    <property type="term" value="C:extracellular region"/>
    <property type="evidence" value="ECO:0007669"/>
    <property type="project" value="UniProtKB-SubCell"/>
</dbReference>
<evidence type="ECO:0000256" key="8">
    <source>
        <dbReference type="ARBA" id="ARBA00029545"/>
    </source>
</evidence>
<evidence type="ECO:0000256" key="7">
    <source>
        <dbReference type="ARBA" id="ARBA00029483"/>
    </source>
</evidence>
<keyword evidence="6" id="KW-0636">Prenylation</keyword>
<evidence type="ECO:0000256" key="9">
    <source>
        <dbReference type="ARBA" id="ARBA00030321"/>
    </source>
</evidence>
<comment type="subunit">
    <text evidence="7">Interacts directly with the sensor histidine kinase ComP and stimulates its activity.</text>
</comment>
<dbReference type="GO" id="GO:0030420">
    <property type="term" value="P:establishment of competence for transformation"/>
    <property type="evidence" value="ECO:0007669"/>
    <property type="project" value="UniProtKB-KW"/>
</dbReference>
<keyword evidence="2" id="KW-0964">Secreted</keyword>
<evidence type="ECO:0000313" key="11">
    <source>
        <dbReference type="Proteomes" id="UP000502136"/>
    </source>
</evidence>
<evidence type="ECO:0000256" key="5">
    <source>
        <dbReference type="ARBA" id="ARBA00023288"/>
    </source>
</evidence>
<evidence type="ECO:0000256" key="4">
    <source>
        <dbReference type="ARBA" id="ARBA00023287"/>
    </source>
</evidence>
<evidence type="ECO:0000313" key="10">
    <source>
        <dbReference type="EMBL" id="QJC50429.1"/>
    </source>
</evidence>
<gene>
    <name evidence="10" type="primary">comX</name>
    <name evidence="10" type="ORF">HGI30_01685</name>
</gene>
<keyword evidence="5" id="KW-0449">Lipoprotein</keyword>
<dbReference type="Pfam" id="PF05952">
    <property type="entry name" value="ComX"/>
    <property type="match status" value="1"/>
</dbReference>
<sequence>MLKEMIQSIVKESGSVMRIQLGQLQLAGLSDAEQRAFADVVDRRAKNEGGNLLSDPIWC</sequence>
<keyword evidence="4" id="KW-0178">Competence</keyword>
<dbReference type="Proteomes" id="UP000502136">
    <property type="component" value="Chromosome"/>
</dbReference>
<evidence type="ECO:0000256" key="1">
    <source>
        <dbReference type="ARBA" id="ARBA00004613"/>
    </source>
</evidence>
<dbReference type="EMBL" id="CP051428">
    <property type="protein sequence ID" value="QJC50429.1"/>
    <property type="molecule type" value="Genomic_DNA"/>
</dbReference>
<protein>
    <recommendedName>
        <fullName evidence="8">ComX pheromone</fullName>
    </recommendedName>
    <alternativeName>
        <fullName evidence="9">Competence pheromone</fullName>
    </alternativeName>
</protein>
<comment type="subcellular location">
    <subcellularLocation>
        <location evidence="1">Secreted</location>
    </subcellularLocation>
</comment>
<keyword evidence="3" id="KW-0588">Pheromone</keyword>
<dbReference type="RefSeq" id="WP_168906107.1">
    <property type="nucleotide sequence ID" value="NZ_CP051428.1"/>
</dbReference>
<evidence type="ECO:0000256" key="3">
    <source>
        <dbReference type="ARBA" id="ARBA00023044"/>
    </source>
</evidence>
<evidence type="ECO:0000256" key="6">
    <source>
        <dbReference type="ARBA" id="ARBA00023289"/>
    </source>
</evidence>
<organism evidence="10 11">
    <name type="scientific">Paenibacillus albicereus</name>
    <dbReference type="NCBI Taxonomy" id="2726185"/>
    <lineage>
        <taxon>Bacteria</taxon>
        <taxon>Bacillati</taxon>
        <taxon>Bacillota</taxon>
        <taxon>Bacilli</taxon>
        <taxon>Bacillales</taxon>
        <taxon>Paenibacillaceae</taxon>
        <taxon>Paenibacillus</taxon>
    </lineage>
</organism>
<dbReference type="AlphaFoldDB" id="A0A6H2GSU8"/>
<dbReference type="GO" id="GO:0005186">
    <property type="term" value="F:pheromone activity"/>
    <property type="evidence" value="ECO:0007669"/>
    <property type="project" value="UniProtKB-KW"/>
</dbReference>
<proteinExistence type="predicted"/>